<dbReference type="PANTHER" id="PTHR39156:SF1">
    <property type="entry name" value="RIBONUCLEASE M5"/>
    <property type="match status" value="1"/>
</dbReference>
<evidence type="ECO:0000256" key="3">
    <source>
        <dbReference type="ARBA" id="ARBA00022552"/>
    </source>
</evidence>
<dbReference type="Pfam" id="PF13331">
    <property type="entry name" value="DUF4093"/>
    <property type="match status" value="1"/>
</dbReference>
<dbReference type="FunFam" id="3.40.1360.10:FF:000006">
    <property type="entry name" value="Ribonuclease M5"/>
    <property type="match status" value="1"/>
</dbReference>
<feature type="domain" description="Toprim" evidence="13">
    <location>
        <begin position="8"/>
        <end position="91"/>
    </location>
</feature>
<dbReference type="GO" id="GO:0046872">
    <property type="term" value="F:metal ion binding"/>
    <property type="evidence" value="ECO:0007669"/>
    <property type="project" value="UniProtKB-KW"/>
</dbReference>
<comment type="subcellular location">
    <subcellularLocation>
        <location evidence="11">Cytoplasm</location>
    </subcellularLocation>
</comment>
<accession>A0A0U2XAS3</accession>
<dbReference type="GO" id="GO:0019843">
    <property type="term" value="F:rRNA binding"/>
    <property type="evidence" value="ECO:0007669"/>
    <property type="project" value="UniProtKB-KW"/>
</dbReference>
<dbReference type="EC" id="3.1.26.8" evidence="11 12"/>
<dbReference type="Pfam" id="PF01751">
    <property type="entry name" value="Toprim"/>
    <property type="match status" value="1"/>
</dbReference>
<dbReference type="SUPFAM" id="SSF110455">
    <property type="entry name" value="Toprim domain"/>
    <property type="match status" value="1"/>
</dbReference>
<evidence type="ECO:0000256" key="11">
    <source>
        <dbReference type="HAMAP-Rule" id="MF_01469"/>
    </source>
</evidence>
<dbReference type="EMBL" id="CP013655">
    <property type="protein sequence ID" value="ALS37216.1"/>
    <property type="molecule type" value="Genomic_DNA"/>
</dbReference>
<evidence type="ECO:0000256" key="9">
    <source>
        <dbReference type="ARBA" id="ARBA00022842"/>
    </source>
</evidence>
<dbReference type="InterPro" id="IPR006171">
    <property type="entry name" value="TOPRIM_dom"/>
</dbReference>
<evidence type="ECO:0000313" key="14">
    <source>
        <dbReference type="EMBL" id="ALS37216.1"/>
    </source>
</evidence>
<dbReference type="NCBIfam" id="TIGR00334">
    <property type="entry name" value="5S_RNA_mat_M5"/>
    <property type="match status" value="1"/>
</dbReference>
<evidence type="ECO:0000256" key="4">
    <source>
        <dbReference type="ARBA" id="ARBA00022722"/>
    </source>
</evidence>
<evidence type="ECO:0000256" key="2">
    <source>
        <dbReference type="ARBA" id="ARBA00022517"/>
    </source>
</evidence>
<evidence type="ECO:0000256" key="8">
    <source>
        <dbReference type="ARBA" id="ARBA00022801"/>
    </source>
</evidence>
<keyword evidence="4 11" id="KW-0540">Nuclease</keyword>
<evidence type="ECO:0000256" key="7">
    <source>
        <dbReference type="ARBA" id="ARBA00022759"/>
    </source>
</evidence>
<keyword evidence="7 11" id="KW-0255">Endonuclease</keyword>
<dbReference type="PROSITE" id="PS50880">
    <property type="entry name" value="TOPRIM"/>
    <property type="match status" value="1"/>
</dbReference>
<evidence type="ECO:0000256" key="1">
    <source>
        <dbReference type="ARBA" id="ARBA00022490"/>
    </source>
</evidence>
<dbReference type="AlphaFoldDB" id="A0A0U2XAS3"/>
<dbReference type="InterPro" id="IPR025156">
    <property type="entry name" value="RNase_M5_C"/>
</dbReference>
<dbReference type="Gene3D" id="3.40.1360.10">
    <property type="match status" value="1"/>
</dbReference>
<keyword evidence="15" id="KW-1185">Reference proteome</keyword>
<sequence>MTDKLRIEEVIVVEGKDDTRRIQEVVDADTIETIGSAINEDILEQIEHAQETRGVIIFTDPDFSGEKIRKTIMEVVPDAKHAFLSRQLAAPKKRGNSLGVEHASDEAILEALEKIVTPVNGADDYQEIPRQTLIEYGLIAGARAKERREKLGDELRIGYTNSKQLTKRLKMFRITEKELIEAMNSINETPNEKSEESI</sequence>
<dbReference type="CDD" id="cd01027">
    <property type="entry name" value="TOPRIM_RNase_M5_like"/>
    <property type="match status" value="1"/>
</dbReference>
<evidence type="ECO:0000313" key="15">
    <source>
        <dbReference type="Proteomes" id="UP000067523"/>
    </source>
</evidence>
<evidence type="ECO:0000256" key="6">
    <source>
        <dbReference type="ARBA" id="ARBA00022730"/>
    </source>
</evidence>
<dbReference type="HAMAP" id="MF_01469">
    <property type="entry name" value="RNase_M5"/>
    <property type="match status" value="1"/>
</dbReference>
<dbReference type="PANTHER" id="PTHR39156">
    <property type="entry name" value="RIBONUCLEASE M5"/>
    <property type="match status" value="1"/>
</dbReference>
<dbReference type="STRING" id="118060.ATZ35_08610"/>
<dbReference type="GO" id="GO:0043822">
    <property type="term" value="F:ribonuclease M5 activity"/>
    <property type="evidence" value="ECO:0007669"/>
    <property type="project" value="UniProtKB-UniRule"/>
</dbReference>
<keyword evidence="3 11" id="KW-0698">rRNA processing</keyword>
<keyword evidence="5" id="KW-0479">Metal-binding</keyword>
<name>A0A0U2XAS3_9ENTE</name>
<keyword evidence="1 11" id="KW-0963">Cytoplasm</keyword>
<keyword evidence="10 11" id="KW-0694">RNA-binding</keyword>
<dbReference type="KEGG" id="erx:ATZ35_08610"/>
<keyword evidence="2 11" id="KW-0690">Ribosome biogenesis</keyword>
<dbReference type="InterPro" id="IPR034141">
    <property type="entry name" value="TOPRIM_RNase_M5-like"/>
</dbReference>
<comment type="function">
    <text evidence="11">Required for correct processing of both the 5' and 3' ends of 5S rRNA precursor. Cleaves both sides of a double-stranded region yielding mature 5S rRNA in one step.</text>
</comment>
<gene>
    <name evidence="11" type="primary">rnmV</name>
    <name evidence="14" type="ORF">ATZ35_08610</name>
</gene>
<evidence type="ECO:0000256" key="5">
    <source>
        <dbReference type="ARBA" id="ARBA00022723"/>
    </source>
</evidence>
<proteinExistence type="inferred from homology"/>
<evidence type="ECO:0000259" key="13">
    <source>
        <dbReference type="PROSITE" id="PS50880"/>
    </source>
</evidence>
<protein>
    <recommendedName>
        <fullName evidence="11 12">Ribonuclease M5</fullName>
        <ecNumber evidence="11 12">3.1.26.8</ecNumber>
    </recommendedName>
    <alternativeName>
        <fullName evidence="11">RNase M5</fullName>
    </alternativeName>
    <alternativeName>
        <fullName evidence="11">Ribosomal RNA terminal maturase M5</fullName>
    </alternativeName>
</protein>
<evidence type="ECO:0000256" key="12">
    <source>
        <dbReference type="NCBIfam" id="TIGR00334"/>
    </source>
</evidence>
<keyword evidence="8 11" id="KW-0378">Hydrolase</keyword>
<organism evidence="14 15">
    <name type="scientific">Enterococcus rotai</name>
    <dbReference type="NCBI Taxonomy" id="118060"/>
    <lineage>
        <taxon>Bacteria</taxon>
        <taxon>Bacillati</taxon>
        <taxon>Bacillota</taxon>
        <taxon>Bacilli</taxon>
        <taxon>Lactobacillales</taxon>
        <taxon>Enterococcaceae</taxon>
        <taxon>Enterococcus</taxon>
    </lineage>
</organism>
<evidence type="ECO:0000256" key="10">
    <source>
        <dbReference type="ARBA" id="ARBA00022884"/>
    </source>
</evidence>
<keyword evidence="9" id="KW-0460">Magnesium</keyword>
<dbReference type="GO" id="GO:0006364">
    <property type="term" value="P:rRNA processing"/>
    <property type="evidence" value="ECO:0007669"/>
    <property type="project" value="UniProtKB-UniRule"/>
</dbReference>
<comment type="similarity">
    <text evidence="11">Belongs to the ribonuclease M5 family.</text>
</comment>
<dbReference type="SMART" id="SM00493">
    <property type="entry name" value="TOPRIM"/>
    <property type="match status" value="1"/>
</dbReference>
<dbReference type="RefSeq" id="WP_208926907.1">
    <property type="nucleotide sequence ID" value="NZ_CP013655.1"/>
</dbReference>
<dbReference type="InterPro" id="IPR004466">
    <property type="entry name" value="RNase_M5"/>
</dbReference>
<dbReference type="GO" id="GO:0005737">
    <property type="term" value="C:cytoplasm"/>
    <property type="evidence" value="ECO:0007669"/>
    <property type="project" value="UniProtKB-SubCell"/>
</dbReference>
<keyword evidence="6 11" id="KW-0699">rRNA-binding</keyword>
<dbReference type="Proteomes" id="UP000067523">
    <property type="component" value="Chromosome"/>
</dbReference>
<comment type="catalytic activity">
    <reaction evidence="11">
        <text>Endonucleolytic cleavage of RNA, removing 21 and 42 nucleotides, respectively, from the 5'- and 3'-termini of a 5S-rRNA precursor.</text>
        <dbReference type="EC" id="3.1.26.8"/>
    </reaction>
</comment>
<reference evidence="15" key="1">
    <citation type="submission" date="2015-12" db="EMBL/GenBank/DDBJ databases">
        <authorList>
            <person name="Lauer A."/>
            <person name="Humrighouse B."/>
            <person name="Loparev V."/>
            <person name="Shewmaker P.L."/>
            <person name="Whitney A.M."/>
            <person name="McLaughlin R.W."/>
        </authorList>
    </citation>
    <scope>NUCLEOTIDE SEQUENCE [LARGE SCALE GENOMIC DNA]</scope>
    <source>
        <strain evidence="15">LMG 26678</strain>
    </source>
</reference>